<name>A0ABU8XRM6_9PROT</name>
<dbReference type="SUPFAM" id="SSF52540">
    <property type="entry name" value="P-loop containing nucleoside triphosphate hydrolases"/>
    <property type="match status" value="1"/>
</dbReference>
<gene>
    <name evidence="2" type="primary">mobB</name>
    <name evidence="2" type="ORF">U1T56_11980</name>
</gene>
<proteinExistence type="predicted"/>
<evidence type="ECO:0000313" key="2">
    <source>
        <dbReference type="EMBL" id="MEK0083871.1"/>
    </source>
</evidence>
<organism evidence="2 3">
    <name type="scientific">Benzoatithermus flavus</name>
    <dbReference type="NCBI Taxonomy" id="3108223"/>
    <lineage>
        <taxon>Bacteria</taxon>
        <taxon>Pseudomonadati</taxon>
        <taxon>Pseudomonadota</taxon>
        <taxon>Alphaproteobacteria</taxon>
        <taxon>Geminicoccales</taxon>
        <taxon>Geminicoccaceae</taxon>
        <taxon>Benzoatithermus</taxon>
    </lineage>
</organism>
<sequence length="167" mass="18568">MQVFGVVGWKNNGKTTLVVRLVEHLTGRGLRVSTVKHAHHEVELDQPGKDTWRHREAGAQEVVLATARRFAIVHELRGAPEPSLDELLARLAPCDLVLVEGFKRFAHPKLEVHRRARGTPLLAREDPSIVALATDEPFPDLPLPQFDLDDVAGIAAFILERMERAAS</sequence>
<evidence type="ECO:0000259" key="1">
    <source>
        <dbReference type="Pfam" id="PF03205"/>
    </source>
</evidence>
<accession>A0ABU8XRM6</accession>
<dbReference type="CDD" id="cd03116">
    <property type="entry name" value="MobB"/>
    <property type="match status" value="1"/>
</dbReference>
<dbReference type="Proteomes" id="UP001375743">
    <property type="component" value="Unassembled WGS sequence"/>
</dbReference>
<dbReference type="PANTHER" id="PTHR40072">
    <property type="entry name" value="MOLYBDOPTERIN-GUANINE DINUCLEOTIDE BIOSYNTHESIS ADAPTER PROTEIN-RELATED"/>
    <property type="match status" value="1"/>
</dbReference>
<reference evidence="2 3" key="1">
    <citation type="submission" date="2024-01" db="EMBL/GenBank/DDBJ databases">
        <title>Multi-omics insights into the function and evolution of sodium benzoate biodegradation pathways in Benzoatithermus flavus gen. nov., sp. nov. from hot spring.</title>
        <authorList>
            <person name="Hu C.-J."/>
            <person name="Li W.-J."/>
        </authorList>
    </citation>
    <scope>NUCLEOTIDE SEQUENCE [LARGE SCALE GENOMIC DNA]</scope>
    <source>
        <strain evidence="2 3">SYSU G07066</strain>
    </source>
</reference>
<dbReference type="RefSeq" id="WP_418159714.1">
    <property type="nucleotide sequence ID" value="NZ_JBBLZC010000010.1"/>
</dbReference>
<dbReference type="NCBIfam" id="TIGR00176">
    <property type="entry name" value="mobB"/>
    <property type="match status" value="1"/>
</dbReference>
<dbReference type="InterPro" id="IPR052539">
    <property type="entry name" value="MGD_biosynthesis_adapter"/>
</dbReference>
<protein>
    <submittedName>
        <fullName evidence="2">Molybdopterin-guanine dinucleotide biosynthesis protein B</fullName>
    </submittedName>
</protein>
<dbReference type="InterPro" id="IPR027417">
    <property type="entry name" value="P-loop_NTPase"/>
</dbReference>
<feature type="domain" description="Molybdopterin-guanine dinucleotide biosynthesis protein B (MobB)" evidence="1">
    <location>
        <begin position="3"/>
        <end position="135"/>
    </location>
</feature>
<dbReference type="EMBL" id="JBBLZC010000010">
    <property type="protein sequence ID" value="MEK0083871.1"/>
    <property type="molecule type" value="Genomic_DNA"/>
</dbReference>
<comment type="caution">
    <text evidence="2">The sequence shown here is derived from an EMBL/GenBank/DDBJ whole genome shotgun (WGS) entry which is preliminary data.</text>
</comment>
<evidence type="ECO:0000313" key="3">
    <source>
        <dbReference type="Proteomes" id="UP001375743"/>
    </source>
</evidence>
<dbReference type="InterPro" id="IPR004435">
    <property type="entry name" value="MobB_dom"/>
</dbReference>
<keyword evidence="3" id="KW-1185">Reference proteome</keyword>
<dbReference type="Pfam" id="PF03205">
    <property type="entry name" value="MobB"/>
    <property type="match status" value="1"/>
</dbReference>
<dbReference type="Gene3D" id="3.40.50.300">
    <property type="entry name" value="P-loop containing nucleotide triphosphate hydrolases"/>
    <property type="match status" value="1"/>
</dbReference>
<dbReference type="PANTHER" id="PTHR40072:SF1">
    <property type="entry name" value="MOLYBDOPTERIN-GUANINE DINUCLEOTIDE BIOSYNTHESIS ADAPTER PROTEIN"/>
    <property type="match status" value="1"/>
</dbReference>